<dbReference type="EMBL" id="DS995701">
    <property type="protein sequence ID" value="EEQ27509.1"/>
    <property type="molecule type" value="Genomic_DNA"/>
</dbReference>
<accession>C5FC86</accession>
<protein>
    <submittedName>
        <fullName evidence="2">Uncharacterized protein</fullName>
    </submittedName>
</protein>
<dbReference type="OrthoDB" id="4173976at2759"/>
<gene>
    <name evidence="2" type="ORF">MCYG_00397</name>
</gene>
<dbReference type="GeneID" id="9225434"/>
<dbReference type="RefSeq" id="XP_002850293.1">
    <property type="nucleotide sequence ID" value="XM_002850247.1"/>
</dbReference>
<name>C5FC86_ARTOC</name>
<dbReference type="Proteomes" id="UP000002035">
    <property type="component" value="Unassembled WGS sequence"/>
</dbReference>
<keyword evidence="3" id="KW-1185">Reference proteome</keyword>
<dbReference type="OMA" id="IEDMKFC"/>
<evidence type="ECO:0000256" key="1">
    <source>
        <dbReference type="SAM" id="MobiDB-lite"/>
    </source>
</evidence>
<organism evidence="2 3">
    <name type="scientific">Arthroderma otae (strain ATCC MYA-4605 / CBS 113480)</name>
    <name type="common">Microsporum canis</name>
    <dbReference type="NCBI Taxonomy" id="554155"/>
    <lineage>
        <taxon>Eukaryota</taxon>
        <taxon>Fungi</taxon>
        <taxon>Dikarya</taxon>
        <taxon>Ascomycota</taxon>
        <taxon>Pezizomycotina</taxon>
        <taxon>Eurotiomycetes</taxon>
        <taxon>Eurotiomycetidae</taxon>
        <taxon>Onygenales</taxon>
        <taxon>Arthrodermataceae</taxon>
        <taxon>Microsporum</taxon>
    </lineage>
</organism>
<reference evidence="3" key="1">
    <citation type="journal article" date="2012" name="MBio">
        <title>Comparative genome analysis of Trichophyton rubrum and related dermatophytes reveals candidate genes involved in infection.</title>
        <authorList>
            <person name="Martinez D.A."/>
            <person name="Oliver B.G."/>
            <person name="Graeser Y."/>
            <person name="Goldberg J.M."/>
            <person name="Li W."/>
            <person name="Martinez-Rossi N.M."/>
            <person name="Monod M."/>
            <person name="Shelest E."/>
            <person name="Barton R.C."/>
            <person name="Birch E."/>
            <person name="Brakhage A.A."/>
            <person name="Chen Z."/>
            <person name="Gurr S.J."/>
            <person name="Heiman D."/>
            <person name="Heitman J."/>
            <person name="Kosti I."/>
            <person name="Rossi A."/>
            <person name="Saif S."/>
            <person name="Samalova M."/>
            <person name="Saunders C.W."/>
            <person name="Shea T."/>
            <person name="Summerbell R.C."/>
            <person name="Xu J."/>
            <person name="Young S."/>
            <person name="Zeng Q."/>
            <person name="Birren B.W."/>
            <person name="Cuomo C.A."/>
            <person name="White T.C."/>
        </authorList>
    </citation>
    <scope>NUCLEOTIDE SEQUENCE [LARGE SCALE GENOMIC DNA]</scope>
    <source>
        <strain evidence="3">ATCC MYA-4605 / CBS 113480</strain>
    </source>
</reference>
<dbReference type="AlphaFoldDB" id="C5FC86"/>
<dbReference type="eggNOG" id="ENOG502T6IY">
    <property type="taxonomic scope" value="Eukaryota"/>
</dbReference>
<dbReference type="VEuPathDB" id="FungiDB:MCYG_00397"/>
<evidence type="ECO:0000313" key="2">
    <source>
        <dbReference type="EMBL" id="EEQ27509.1"/>
    </source>
</evidence>
<proteinExistence type="predicted"/>
<evidence type="ECO:0000313" key="3">
    <source>
        <dbReference type="Proteomes" id="UP000002035"/>
    </source>
</evidence>
<feature type="region of interest" description="Disordered" evidence="1">
    <location>
        <begin position="1"/>
        <end position="47"/>
    </location>
</feature>
<feature type="compositionally biased region" description="Basic and acidic residues" evidence="1">
    <location>
        <begin position="1"/>
        <end position="13"/>
    </location>
</feature>
<sequence>MRSEKRPAKESLASRHKRTKLAVDVRRDSEGQDGEDTPMDDKDCSIPDTKMEEAGISLSSAIFDPPLLRNKDTDVDIPRDLDTMKPIFQEAARYAAAEKDEDKAERFEDTSMCSMLAACSNRVLSKIYALREVVTSHAGRTAMRVEDMKLCEELCNILTCEE</sequence>
<feature type="compositionally biased region" description="Basic and acidic residues" evidence="1">
    <location>
        <begin position="21"/>
        <end position="30"/>
    </location>
</feature>
<dbReference type="HOGENOM" id="CLU_1660286_0_0_1"/>